<dbReference type="RefSeq" id="WP_041897401.1">
    <property type="nucleotide sequence ID" value="NZ_CP010086.2"/>
</dbReference>
<keyword evidence="5 10" id="KW-0067">ATP-binding</keyword>
<keyword evidence="4" id="KW-0547">Nucleotide-binding</keyword>
<dbReference type="InterPro" id="IPR027417">
    <property type="entry name" value="P-loop_NTPase"/>
</dbReference>
<evidence type="ECO:0000256" key="6">
    <source>
        <dbReference type="ARBA" id="ARBA00022967"/>
    </source>
</evidence>
<dbReference type="InterPro" id="IPR018449">
    <property type="entry name" value="NIL_domain"/>
</dbReference>
<dbReference type="InterPro" id="IPR003439">
    <property type="entry name" value="ABC_transporter-like_ATP-bd"/>
</dbReference>
<evidence type="ECO:0000256" key="7">
    <source>
        <dbReference type="ARBA" id="ARBA00022970"/>
    </source>
</evidence>
<evidence type="ECO:0000256" key="5">
    <source>
        <dbReference type="ARBA" id="ARBA00022840"/>
    </source>
</evidence>
<reference evidence="12" key="1">
    <citation type="submission" date="2014-12" db="EMBL/GenBank/DDBJ databases">
        <title>Genome sequence of Clostridium beijerinckii strain 59B.</title>
        <authorList>
            <person name="Little G.T."/>
            <person name="Minton N.P."/>
        </authorList>
    </citation>
    <scope>NUCLEOTIDE SEQUENCE [LARGE SCALE GENOMIC DNA]</scope>
    <source>
        <strain evidence="12">59B</strain>
    </source>
</reference>
<dbReference type="CDD" id="cd03258">
    <property type="entry name" value="ABC_MetN_methionine_transporter"/>
    <property type="match status" value="1"/>
</dbReference>
<dbReference type="InterPro" id="IPR003593">
    <property type="entry name" value="AAA+_ATPase"/>
</dbReference>
<evidence type="ECO:0000256" key="8">
    <source>
        <dbReference type="ARBA" id="ARBA00023136"/>
    </source>
</evidence>
<evidence type="ECO:0000313" key="11">
    <source>
        <dbReference type="EMBL" id="NRV11261.1"/>
    </source>
</evidence>
<dbReference type="Gene3D" id="3.40.50.300">
    <property type="entry name" value="P-loop containing nucleotide triphosphate hydrolases"/>
    <property type="match status" value="1"/>
</dbReference>
<keyword evidence="8" id="KW-0472">Membrane</keyword>
<dbReference type="InterPro" id="IPR041701">
    <property type="entry name" value="MetN_ABC"/>
</dbReference>
<evidence type="ECO:0000313" key="10">
    <source>
        <dbReference type="EMBL" id="AJG99953.1"/>
    </source>
</evidence>
<reference evidence="10" key="2">
    <citation type="submission" date="2016-02" db="EMBL/GenBank/DDBJ databases">
        <title>Genome sequence of Clostridium beijerinckii strain 59B.</title>
        <authorList>
            <person name="Little G.T."/>
            <person name="Minton N.P."/>
        </authorList>
    </citation>
    <scope>NUCLEOTIDE SEQUENCE</scope>
    <source>
        <strain evidence="10">NCIMB 14988</strain>
    </source>
</reference>
<dbReference type="SMART" id="SM00930">
    <property type="entry name" value="NIL"/>
    <property type="match status" value="1"/>
</dbReference>
<dbReference type="PROSITE" id="PS50893">
    <property type="entry name" value="ABC_TRANSPORTER_2"/>
    <property type="match status" value="1"/>
</dbReference>
<dbReference type="InterPro" id="IPR045865">
    <property type="entry name" value="ACT-like_dom_sf"/>
</dbReference>
<dbReference type="GO" id="GO:0016887">
    <property type="term" value="F:ATP hydrolysis activity"/>
    <property type="evidence" value="ECO:0007669"/>
    <property type="project" value="InterPro"/>
</dbReference>
<evidence type="ECO:0000256" key="4">
    <source>
        <dbReference type="ARBA" id="ARBA00022741"/>
    </source>
</evidence>
<evidence type="ECO:0000259" key="9">
    <source>
        <dbReference type="PROSITE" id="PS50893"/>
    </source>
</evidence>
<sequence>MIELKNIQKIFNKKGAKVEALKGVNLQVDKGDIFGVIGFSGAGKSTLIRMVNYLEQPTSGEVIVDNKNLGKLTTKELREVRKQIGMIFQHFNLLESKNVFENVAIPLVLNHRPKDEIESRVNELLEFVGLEDKAKAYPSELSGGQKQRIGIARALATNPLILLCDEATSALDPQTTGSILQLLKKINREYNITILMITHEMAVIREVCNKVAVMENGEIIEQGNLLEVFGNPKEQTTKNFVKTVVHDEVPQVILDEINSEDENSKVLKLKFIGENSKKAILAEACSEFNVQPNILFANVTELQGNILGNLIVELKGEKEDIENAHKYMKDRKVGVEEVLI</sequence>
<dbReference type="SMART" id="SM00382">
    <property type="entry name" value="AAA"/>
    <property type="match status" value="1"/>
</dbReference>
<dbReference type="FunFam" id="3.40.50.300:FF:000056">
    <property type="entry name" value="Cell division ATP-binding protein FtsE"/>
    <property type="match status" value="1"/>
</dbReference>
<keyword evidence="3" id="KW-1003">Cell membrane</keyword>
<gene>
    <name evidence="11" type="ORF">DFH45_004224</name>
    <name evidence="10" type="ORF">LF65_03391</name>
</gene>
<proteinExistence type="inferred from homology"/>
<dbReference type="EMBL" id="CP010086">
    <property type="protein sequence ID" value="AJG99953.1"/>
    <property type="molecule type" value="Genomic_DNA"/>
</dbReference>
<accession>A0A0B5QSV3</accession>
<dbReference type="STRING" id="1520.LF65_03391"/>
<evidence type="ECO:0000313" key="12">
    <source>
        <dbReference type="Proteomes" id="UP000031866"/>
    </source>
</evidence>
<dbReference type="PROSITE" id="PS00211">
    <property type="entry name" value="ABC_TRANSPORTER_1"/>
    <property type="match status" value="1"/>
</dbReference>
<evidence type="ECO:0000256" key="3">
    <source>
        <dbReference type="ARBA" id="ARBA00022475"/>
    </source>
</evidence>
<dbReference type="Proteomes" id="UP000031866">
    <property type="component" value="Chromosome"/>
</dbReference>
<name>A0A0B5QSV3_CLOBE</name>
<dbReference type="Pfam" id="PF09383">
    <property type="entry name" value="NIL"/>
    <property type="match status" value="1"/>
</dbReference>
<dbReference type="PANTHER" id="PTHR43166:SF30">
    <property type="entry name" value="METHIONINE IMPORT ATP-BINDING PROTEIN METN"/>
    <property type="match status" value="1"/>
</dbReference>
<dbReference type="KEGG" id="cbei:LF65_03391"/>
<dbReference type="Gene3D" id="3.30.70.260">
    <property type="match status" value="1"/>
</dbReference>
<organism evidence="10 12">
    <name type="scientific">Clostridium beijerinckii</name>
    <name type="common">Clostridium MP</name>
    <dbReference type="NCBI Taxonomy" id="1520"/>
    <lineage>
        <taxon>Bacteria</taxon>
        <taxon>Bacillati</taxon>
        <taxon>Bacillota</taxon>
        <taxon>Clostridia</taxon>
        <taxon>Eubacteriales</taxon>
        <taxon>Clostridiaceae</taxon>
        <taxon>Clostridium</taxon>
    </lineage>
</organism>
<dbReference type="GO" id="GO:0005886">
    <property type="term" value="C:plasma membrane"/>
    <property type="evidence" value="ECO:0007669"/>
    <property type="project" value="UniProtKB-ARBA"/>
</dbReference>
<keyword evidence="7" id="KW-0029">Amino-acid transport</keyword>
<dbReference type="PANTHER" id="PTHR43166">
    <property type="entry name" value="AMINO ACID IMPORT ATP-BINDING PROTEIN"/>
    <property type="match status" value="1"/>
</dbReference>
<feature type="domain" description="ABC transporter" evidence="9">
    <location>
        <begin position="2"/>
        <end position="241"/>
    </location>
</feature>
<protein>
    <submittedName>
        <fullName evidence="11">D-methionine transport system ATP-binding protein</fullName>
    </submittedName>
    <submittedName>
        <fullName evidence="10">Phosphate ABC transporter ATP-binding protein</fullName>
    </submittedName>
</protein>
<dbReference type="OrthoDB" id="9804199at2"/>
<dbReference type="AlphaFoldDB" id="A0A0B5QSV3"/>
<dbReference type="SUPFAM" id="SSF52540">
    <property type="entry name" value="P-loop containing nucleoside triphosphate hydrolases"/>
    <property type="match status" value="1"/>
</dbReference>
<dbReference type="GO" id="GO:0005524">
    <property type="term" value="F:ATP binding"/>
    <property type="evidence" value="ECO:0007669"/>
    <property type="project" value="UniProtKB-KW"/>
</dbReference>
<dbReference type="GO" id="GO:0006865">
    <property type="term" value="P:amino acid transport"/>
    <property type="evidence" value="ECO:0007669"/>
    <property type="project" value="UniProtKB-KW"/>
</dbReference>
<keyword evidence="2" id="KW-0813">Transport</keyword>
<dbReference type="Pfam" id="PF00005">
    <property type="entry name" value="ABC_tran"/>
    <property type="match status" value="1"/>
</dbReference>
<dbReference type="Proteomes" id="UP000821656">
    <property type="component" value="Unassembled WGS sequence"/>
</dbReference>
<dbReference type="SUPFAM" id="SSF55021">
    <property type="entry name" value="ACT-like"/>
    <property type="match status" value="1"/>
</dbReference>
<keyword evidence="6" id="KW-1278">Translocase</keyword>
<dbReference type="InterPro" id="IPR017871">
    <property type="entry name" value="ABC_transporter-like_CS"/>
</dbReference>
<dbReference type="InterPro" id="IPR050086">
    <property type="entry name" value="MetN_ABC_transporter-like"/>
</dbReference>
<evidence type="ECO:0000256" key="1">
    <source>
        <dbReference type="ARBA" id="ARBA00005417"/>
    </source>
</evidence>
<dbReference type="EMBL" id="JABSXK010000001">
    <property type="protein sequence ID" value="NRV11261.1"/>
    <property type="molecule type" value="Genomic_DNA"/>
</dbReference>
<evidence type="ECO:0000256" key="2">
    <source>
        <dbReference type="ARBA" id="ARBA00022448"/>
    </source>
</evidence>
<comment type="similarity">
    <text evidence="1">Belongs to the ABC transporter superfamily.</text>
</comment>
<reference evidence="11" key="3">
    <citation type="submission" date="2020-05" db="EMBL/GenBank/DDBJ databases">
        <title>Genomic insights into acetone-butanol-ethanol (ABE) fermentation by sequencing solventogenic clostridia strains.</title>
        <authorList>
            <person name="Brown S."/>
        </authorList>
    </citation>
    <scope>NUCLEOTIDE SEQUENCE</scope>
    <source>
        <strain evidence="11">DJ126</strain>
    </source>
</reference>